<evidence type="ECO:0000256" key="1">
    <source>
        <dbReference type="ARBA" id="ARBA00002791"/>
    </source>
</evidence>
<feature type="domain" description="Ribophorin II second" evidence="13">
    <location>
        <begin position="311"/>
        <end position="418"/>
    </location>
</feature>
<dbReference type="Pfam" id="PF23860">
    <property type="entry name" value="Ribophorin_II_3rd"/>
    <property type="match status" value="1"/>
</dbReference>
<evidence type="ECO:0000256" key="2">
    <source>
        <dbReference type="ARBA" id="ARBA00004477"/>
    </source>
</evidence>
<keyword evidence="16" id="KW-1185">Reference proteome</keyword>
<comment type="similarity">
    <text evidence="4 10">Belongs to the SWP1 family.</text>
</comment>
<dbReference type="GO" id="GO:0006487">
    <property type="term" value="P:protein N-linked glycosylation"/>
    <property type="evidence" value="ECO:0007669"/>
    <property type="project" value="UniProtKB-UniRule"/>
</dbReference>
<keyword evidence="7 10" id="KW-0256">Endoplasmic reticulum</keyword>
<evidence type="ECO:0000313" key="16">
    <source>
        <dbReference type="Proteomes" id="UP000825729"/>
    </source>
</evidence>
<evidence type="ECO:0000256" key="7">
    <source>
        <dbReference type="ARBA" id="ARBA00022824"/>
    </source>
</evidence>
<evidence type="ECO:0000256" key="8">
    <source>
        <dbReference type="ARBA" id="ARBA00022989"/>
    </source>
</evidence>
<evidence type="ECO:0000256" key="4">
    <source>
        <dbReference type="ARBA" id="ARBA00009038"/>
    </source>
</evidence>
<dbReference type="AlphaFoldDB" id="A0AAV7EWN8"/>
<protein>
    <recommendedName>
        <fullName evidence="10">Dolichyl-diphosphooligosaccharide--protein glycosyltransferase subunit 2</fullName>
    </recommendedName>
    <alternativeName>
        <fullName evidence="10">Ribophorin-2</fullName>
    </alternativeName>
</protein>
<comment type="function">
    <text evidence="1 10">Subunit of the oligosaccharyl transferase (OST) complex that catalyzes the initial transfer of a defined glycan (Glc(3)Man(9)GlcNAc(2) in eukaryotes) from the lipid carrier dolichol-pyrophosphate to an asparagine residue within an Asn-X-Ser/Thr consensus motif in nascent polypeptide chains, the first step in protein N-glycosylation. N-glycosylation occurs cotranslationally and the complex associates with the Sec61 complex at the channel-forming translocon complex that mediates protein translocation across the endoplasmic reticulum (ER). All subunits are required for a maximal enzyme activity.</text>
</comment>
<dbReference type="InterPro" id="IPR055375">
    <property type="entry name" value="Ribophorin_II_2nd"/>
</dbReference>
<evidence type="ECO:0000256" key="3">
    <source>
        <dbReference type="ARBA" id="ARBA00004922"/>
    </source>
</evidence>
<dbReference type="EMBL" id="JAINDJ010000003">
    <property type="protein sequence ID" value="KAG9452056.1"/>
    <property type="molecule type" value="Genomic_DNA"/>
</dbReference>
<dbReference type="Proteomes" id="UP000825729">
    <property type="component" value="Unassembled WGS sequence"/>
</dbReference>
<comment type="pathway">
    <text evidence="3 10">Protein modification; protein glycosylation.</text>
</comment>
<proteinExistence type="inferred from homology"/>
<comment type="subunit">
    <text evidence="10">Component of the oligosaccharyltransferase (OST) complex.</text>
</comment>
<name>A0AAV7EWN8_ARIFI</name>
<keyword evidence="8 10" id="KW-1133">Transmembrane helix</keyword>
<accession>A0AAV7EWN8</accession>
<feature type="transmembrane region" description="Helical" evidence="10">
    <location>
        <begin position="598"/>
        <end position="618"/>
    </location>
</feature>
<keyword evidence="5 10" id="KW-0812">Transmembrane</keyword>
<evidence type="ECO:0000256" key="5">
    <source>
        <dbReference type="ARBA" id="ARBA00022692"/>
    </source>
</evidence>
<evidence type="ECO:0000259" key="13">
    <source>
        <dbReference type="Pfam" id="PF23861"/>
    </source>
</evidence>
<feature type="domain" description="Ribophorin II third" evidence="12">
    <location>
        <begin position="426"/>
        <end position="550"/>
    </location>
</feature>
<evidence type="ECO:0000259" key="12">
    <source>
        <dbReference type="Pfam" id="PF23860"/>
    </source>
</evidence>
<evidence type="ECO:0000256" key="6">
    <source>
        <dbReference type="ARBA" id="ARBA00022729"/>
    </source>
</evidence>
<evidence type="ECO:0000259" key="11">
    <source>
        <dbReference type="Pfam" id="PF05817"/>
    </source>
</evidence>
<feature type="signal peptide" evidence="10">
    <location>
        <begin position="1"/>
        <end position="19"/>
    </location>
</feature>
<evidence type="ECO:0000256" key="10">
    <source>
        <dbReference type="RuleBase" id="RU366029"/>
    </source>
</evidence>
<reference evidence="15 16" key="1">
    <citation type="submission" date="2021-07" db="EMBL/GenBank/DDBJ databases">
        <title>The Aristolochia fimbriata genome: insights into angiosperm evolution, floral development and chemical biosynthesis.</title>
        <authorList>
            <person name="Jiao Y."/>
        </authorList>
    </citation>
    <scope>NUCLEOTIDE SEQUENCE [LARGE SCALE GENOMIC DNA]</scope>
    <source>
        <strain evidence="15">IBCAS-2021</strain>
        <tissue evidence="15">Leaf</tissue>
    </source>
</reference>
<keyword evidence="6 10" id="KW-0732">Signal</keyword>
<sequence>MARGLGFLVLFVCLTVCKAAIFQPVSNVHRSAALELIAPIDGSFGSLEETYEVLRTLHILGIEKAADISPGTCHVVAETLGSSASIAKDYFNALRVNSLLKCNVDDKVFEAITSKLQAILKDATSLLDFYYSIGSLVLINDQCSKVNVVIDDADGIFHAIKALSQSDGRWKYDSSGAESSAYASGLALETLAGVLKLAGAEVDQSMVGIVKNDIVKLFDTIESYDDGASYFGEKLLDAKEHQGPLSTTSSVVRGFTSFAEVTSGRLNIPGDKILGLAKFFLSIGAPGNLKDLYYQIDSLACLENNRISIPLVLSLPSSVLSLTSQDKLKVLVSTVLGSDAPPLTVKLVQAISSISKDSPAVLNQDLDFDADAKIHSLDLVSMGIDVGKYTLVFEVSFHDPEYKKAYATGGRTKAPVYVTGLIRIDKAEVAILDSDAGHVETVKKLALPGENSVSLSANHLQKLRLSFHLATPLGHPFNPHQVVLKLKHVESRVQHIYIVGSSGKKFELVLDFLGLVDKLFYLSGQYDLELTIGDATMENSFLHALGHVDLDLPDAPEKAPRPPAQPVDPYSRFGPKAEISHIFRVPEKRPPQQLSTGFLVLTLLPFVGFLIGLVRLGVNFKSFPTSTLPATFAILFHVGLAAVLLLYVLFWLKLNLFTTLKVLGFLGLFLVFVGHRTLSYLASTSSKQKSA</sequence>
<feature type="transmembrane region" description="Helical" evidence="10">
    <location>
        <begin position="662"/>
        <end position="682"/>
    </location>
</feature>
<dbReference type="PANTHER" id="PTHR12640">
    <property type="entry name" value="RIBOPHORIN II"/>
    <property type="match status" value="1"/>
</dbReference>
<dbReference type="Pfam" id="PF05817">
    <property type="entry name" value="Ribophorin_II"/>
    <property type="match status" value="1"/>
</dbReference>
<dbReference type="GO" id="GO:0008250">
    <property type="term" value="C:oligosaccharyltransferase complex"/>
    <property type="evidence" value="ECO:0007669"/>
    <property type="project" value="UniProtKB-UniRule"/>
</dbReference>
<organism evidence="15 16">
    <name type="scientific">Aristolochia fimbriata</name>
    <name type="common">White veined hardy Dutchman's pipe vine</name>
    <dbReference type="NCBI Taxonomy" id="158543"/>
    <lineage>
        <taxon>Eukaryota</taxon>
        <taxon>Viridiplantae</taxon>
        <taxon>Streptophyta</taxon>
        <taxon>Embryophyta</taxon>
        <taxon>Tracheophyta</taxon>
        <taxon>Spermatophyta</taxon>
        <taxon>Magnoliopsida</taxon>
        <taxon>Magnoliidae</taxon>
        <taxon>Piperales</taxon>
        <taxon>Aristolochiaceae</taxon>
        <taxon>Aristolochia</taxon>
    </lineage>
</organism>
<dbReference type="InterPro" id="IPR055374">
    <property type="entry name" value="Ribophorin_II_3rd"/>
</dbReference>
<evidence type="ECO:0000259" key="14">
    <source>
        <dbReference type="Pfam" id="PF25147"/>
    </source>
</evidence>
<dbReference type="Pfam" id="PF25147">
    <property type="entry name" value="Ribophorin_II_C"/>
    <property type="match status" value="1"/>
</dbReference>
<feature type="domain" description="Ribophorin II N-terminal" evidence="11">
    <location>
        <begin position="26"/>
        <end position="303"/>
    </location>
</feature>
<dbReference type="InterPro" id="IPR056790">
    <property type="entry name" value="Ribophorin_II_C"/>
</dbReference>
<feature type="transmembrane region" description="Helical" evidence="10">
    <location>
        <begin position="630"/>
        <end position="650"/>
    </location>
</feature>
<keyword evidence="9 10" id="KW-0472">Membrane</keyword>
<gene>
    <name evidence="15" type="ORF">H6P81_004960</name>
</gene>
<dbReference type="InterPro" id="IPR008814">
    <property type="entry name" value="Swp1"/>
</dbReference>
<feature type="domain" description="Ribophorin II C-terminal" evidence="14">
    <location>
        <begin position="583"/>
        <end position="683"/>
    </location>
</feature>
<feature type="chain" id="PRO_5043101917" description="Dolichyl-diphosphooligosaccharide--protein glycosyltransferase subunit 2" evidence="10">
    <location>
        <begin position="20"/>
        <end position="691"/>
    </location>
</feature>
<dbReference type="Pfam" id="PF23861">
    <property type="entry name" value="Ribophorin_II_2nd"/>
    <property type="match status" value="1"/>
</dbReference>
<evidence type="ECO:0000313" key="15">
    <source>
        <dbReference type="EMBL" id="KAG9452056.1"/>
    </source>
</evidence>
<comment type="subcellular location">
    <subcellularLocation>
        <location evidence="2 10">Endoplasmic reticulum membrane</location>
        <topology evidence="2 10">Multi-pass membrane protein</topology>
    </subcellularLocation>
</comment>
<evidence type="ECO:0000256" key="9">
    <source>
        <dbReference type="ARBA" id="ARBA00023136"/>
    </source>
</evidence>
<dbReference type="PANTHER" id="PTHR12640:SF0">
    <property type="entry name" value="DOLICHYL-DIPHOSPHOOLIGOSACCHARIDE--PROTEIN GLYCOSYLTRANSFERASE SUBUNIT 2"/>
    <property type="match status" value="1"/>
</dbReference>
<comment type="caution">
    <text evidence="15">The sequence shown here is derived from an EMBL/GenBank/DDBJ whole genome shotgun (WGS) entry which is preliminary data.</text>
</comment>
<dbReference type="InterPro" id="IPR055373">
    <property type="entry name" value="Ribophorin_II_N"/>
</dbReference>